<evidence type="ECO:0000313" key="2">
    <source>
        <dbReference type="EMBL" id="CAE0827451.1"/>
    </source>
</evidence>
<dbReference type="EMBL" id="HBJA01112157">
    <property type="protein sequence ID" value="CAE0827451.1"/>
    <property type="molecule type" value="Transcribed_RNA"/>
</dbReference>
<evidence type="ECO:0000313" key="1">
    <source>
        <dbReference type="EMBL" id="CAE0827450.1"/>
    </source>
</evidence>
<name>A0A6T2GBZ1_9EUGL</name>
<dbReference type="EMBL" id="HBJA01112156">
    <property type="protein sequence ID" value="CAE0827450.1"/>
    <property type="molecule type" value="Transcribed_RNA"/>
</dbReference>
<accession>A0A6T2GBZ1</accession>
<reference evidence="1" key="1">
    <citation type="submission" date="2021-01" db="EMBL/GenBank/DDBJ databases">
        <authorList>
            <person name="Corre E."/>
            <person name="Pelletier E."/>
            <person name="Niang G."/>
            <person name="Scheremetjew M."/>
            <person name="Finn R."/>
            <person name="Kale V."/>
            <person name="Holt S."/>
            <person name="Cochrane G."/>
            <person name="Meng A."/>
            <person name="Brown T."/>
            <person name="Cohen L."/>
        </authorList>
    </citation>
    <scope>NUCLEOTIDE SEQUENCE</scope>
    <source>
        <strain evidence="1">CCMP1594</strain>
    </source>
</reference>
<protein>
    <submittedName>
        <fullName evidence="1">Uncharacterized protein</fullName>
    </submittedName>
</protein>
<proteinExistence type="predicted"/>
<dbReference type="AlphaFoldDB" id="A0A6T2GBZ1"/>
<gene>
    <name evidence="1" type="ORF">EGYM00163_LOCUS38711</name>
    <name evidence="2" type="ORF">EGYM00163_LOCUS38712</name>
    <name evidence="3" type="ORF">EGYM00163_LOCUS38714</name>
</gene>
<sequence length="102" mass="11337">MGLATLLIALQYWHGHMRCNNRQFSPGSDLFATRIQHLWGHNNGIGISYGKGREEGVHLAQATATVIIGVWQLGGHTHHCKVLHQSCTIENQKSAISSRLRL</sequence>
<dbReference type="EMBL" id="HBJA01112159">
    <property type="protein sequence ID" value="CAE0827452.1"/>
    <property type="molecule type" value="Transcribed_RNA"/>
</dbReference>
<organism evidence="1">
    <name type="scientific">Eutreptiella gymnastica</name>
    <dbReference type="NCBI Taxonomy" id="73025"/>
    <lineage>
        <taxon>Eukaryota</taxon>
        <taxon>Discoba</taxon>
        <taxon>Euglenozoa</taxon>
        <taxon>Euglenida</taxon>
        <taxon>Spirocuta</taxon>
        <taxon>Euglenophyceae</taxon>
        <taxon>Eutreptiales</taxon>
        <taxon>Eutreptiaceae</taxon>
        <taxon>Eutreptiella</taxon>
    </lineage>
</organism>
<evidence type="ECO:0000313" key="3">
    <source>
        <dbReference type="EMBL" id="CAE0827452.1"/>
    </source>
</evidence>